<proteinExistence type="predicted"/>
<sequence>MSLNQNKKYETKIASQAAGDEDIYSLNKHTLGPGALAESEWVEAGLVSPNMTSIREYRLQRVRDKLIEFDCAGILLYDPVNI</sequence>
<feature type="non-terminal residue" evidence="1">
    <location>
        <position position="82"/>
    </location>
</feature>
<reference evidence="1" key="1">
    <citation type="submission" date="2018-05" db="EMBL/GenBank/DDBJ databases">
        <authorList>
            <person name="Lanie J.A."/>
            <person name="Ng W.-L."/>
            <person name="Kazmierczak K.M."/>
            <person name="Andrzejewski T.M."/>
            <person name="Davidsen T.M."/>
            <person name="Wayne K.J."/>
            <person name="Tettelin H."/>
            <person name="Glass J.I."/>
            <person name="Rusch D."/>
            <person name="Podicherti R."/>
            <person name="Tsui H.-C.T."/>
            <person name="Winkler M.E."/>
        </authorList>
    </citation>
    <scope>NUCLEOTIDE SEQUENCE</scope>
</reference>
<dbReference type="EMBL" id="UINC01199955">
    <property type="protein sequence ID" value="SVE18626.1"/>
    <property type="molecule type" value="Genomic_DNA"/>
</dbReference>
<protein>
    <submittedName>
        <fullName evidence="1">Uncharacterized protein</fullName>
    </submittedName>
</protein>
<evidence type="ECO:0000313" key="2">
    <source>
        <dbReference type="EMBL" id="SVE18626.1"/>
    </source>
</evidence>
<dbReference type="EMBL" id="UINC01030435">
    <property type="protein sequence ID" value="SVB14835.1"/>
    <property type="molecule type" value="Genomic_DNA"/>
</dbReference>
<dbReference type="InterPro" id="IPR029149">
    <property type="entry name" value="Creatin/AminoP/Spt16_N"/>
</dbReference>
<accession>A0A382BM19</accession>
<organism evidence="1">
    <name type="scientific">marine metagenome</name>
    <dbReference type="NCBI Taxonomy" id="408172"/>
    <lineage>
        <taxon>unclassified sequences</taxon>
        <taxon>metagenomes</taxon>
        <taxon>ecological metagenomes</taxon>
    </lineage>
</organism>
<name>A0A382BM19_9ZZZZ</name>
<evidence type="ECO:0000313" key="1">
    <source>
        <dbReference type="EMBL" id="SVB14835.1"/>
    </source>
</evidence>
<gene>
    <name evidence="1" type="ORF">METZ01_LOCUS167689</name>
    <name evidence="2" type="ORF">METZ01_LOCUS471480</name>
</gene>
<dbReference type="AlphaFoldDB" id="A0A382BM19"/>
<dbReference type="Gene3D" id="3.40.350.10">
    <property type="entry name" value="Creatinase/prolidase N-terminal domain"/>
    <property type="match status" value="1"/>
</dbReference>